<protein>
    <recommendedName>
        <fullName evidence="4">Lipoprotein</fullName>
    </recommendedName>
</protein>
<dbReference type="InterPro" id="IPR006311">
    <property type="entry name" value="TAT_signal"/>
</dbReference>
<gene>
    <name evidence="2" type="ORF">ACGRVM_09605</name>
</gene>
<sequence>MTTRRGMILGLGGMALLAGCGGAPAPGGTVSGVAGLERAILGLGPDVDPAEAARAARMAYAVSDQLAREYEITDPPLVHNTKVNLGIKERGLCYHWARDIQTRMTAARYATLQFTGLVANADNPFLLEHSTAVVIPRGGDWRRGIVLDPWRTGGRLHWDHVANDTKYNWKARADVPVRKRGDGPDLTRADT</sequence>
<evidence type="ECO:0000313" key="2">
    <source>
        <dbReference type="EMBL" id="MFH0254149.1"/>
    </source>
</evidence>
<organism evidence="2 3">
    <name type="scientific">Roseovarius aquimarinus</name>
    <dbReference type="NCBI Taxonomy" id="1229156"/>
    <lineage>
        <taxon>Bacteria</taxon>
        <taxon>Pseudomonadati</taxon>
        <taxon>Pseudomonadota</taxon>
        <taxon>Alphaproteobacteria</taxon>
        <taxon>Rhodobacterales</taxon>
        <taxon>Roseobacteraceae</taxon>
        <taxon>Roseovarius</taxon>
    </lineage>
</organism>
<evidence type="ECO:0008006" key="4">
    <source>
        <dbReference type="Google" id="ProtNLM"/>
    </source>
</evidence>
<reference evidence="2 3" key="1">
    <citation type="submission" date="2024-10" db="EMBL/GenBank/DDBJ databases">
        <authorList>
            <person name="Yang X.-N."/>
        </authorList>
    </citation>
    <scope>NUCLEOTIDE SEQUENCE [LARGE SCALE GENOMIC DNA]</scope>
    <source>
        <strain evidence="2 3">CAU 1059</strain>
    </source>
</reference>
<proteinExistence type="predicted"/>
<evidence type="ECO:0000256" key="1">
    <source>
        <dbReference type="SAM" id="SignalP"/>
    </source>
</evidence>
<keyword evidence="3" id="KW-1185">Reference proteome</keyword>
<feature type="signal peptide" evidence="1">
    <location>
        <begin position="1"/>
        <end position="25"/>
    </location>
</feature>
<dbReference type="PROSITE" id="PS51318">
    <property type="entry name" value="TAT"/>
    <property type="match status" value="1"/>
</dbReference>
<evidence type="ECO:0000313" key="3">
    <source>
        <dbReference type="Proteomes" id="UP001607157"/>
    </source>
</evidence>
<dbReference type="EMBL" id="JBIHMM010000002">
    <property type="protein sequence ID" value="MFH0254149.1"/>
    <property type="molecule type" value="Genomic_DNA"/>
</dbReference>
<feature type="chain" id="PRO_5045695164" description="Lipoprotein" evidence="1">
    <location>
        <begin position="26"/>
        <end position="191"/>
    </location>
</feature>
<name>A0ABW7I8C8_9RHOB</name>
<keyword evidence="1" id="KW-0732">Signal</keyword>
<accession>A0ABW7I8C8</accession>
<dbReference type="Proteomes" id="UP001607157">
    <property type="component" value="Unassembled WGS sequence"/>
</dbReference>
<dbReference type="PROSITE" id="PS51257">
    <property type="entry name" value="PROKAR_LIPOPROTEIN"/>
    <property type="match status" value="1"/>
</dbReference>
<comment type="caution">
    <text evidence="2">The sequence shown here is derived from an EMBL/GenBank/DDBJ whole genome shotgun (WGS) entry which is preliminary data.</text>
</comment>
<dbReference type="RefSeq" id="WP_377170465.1">
    <property type="nucleotide sequence ID" value="NZ_JBHTJC010000002.1"/>
</dbReference>